<evidence type="ECO:0000256" key="3">
    <source>
        <dbReference type="ARBA" id="ARBA00022692"/>
    </source>
</evidence>
<comment type="caution">
    <text evidence="7">The sequence shown here is derived from an EMBL/GenBank/DDBJ whole genome shotgun (WGS) entry which is preliminary data.</text>
</comment>
<evidence type="ECO:0000256" key="4">
    <source>
        <dbReference type="ARBA" id="ARBA00022989"/>
    </source>
</evidence>
<keyword evidence="5 6" id="KW-0472">Membrane</keyword>
<dbReference type="Pfam" id="PF04241">
    <property type="entry name" value="DUF423"/>
    <property type="match status" value="1"/>
</dbReference>
<keyword evidence="3 6" id="KW-0812">Transmembrane</keyword>
<dbReference type="RefSeq" id="WP_097440828.1">
    <property type="nucleotide sequence ID" value="NZ_KZ300477.1"/>
</dbReference>
<proteinExistence type="inferred from homology"/>
<evidence type="ECO:0000256" key="1">
    <source>
        <dbReference type="ARBA" id="ARBA00004141"/>
    </source>
</evidence>
<dbReference type="AlphaFoldDB" id="A0A2A4G420"/>
<evidence type="ECO:0000313" key="7">
    <source>
        <dbReference type="EMBL" id="PCE62720.1"/>
    </source>
</evidence>
<dbReference type="Proteomes" id="UP000219559">
    <property type="component" value="Unassembled WGS sequence"/>
</dbReference>
<accession>A0A2A4G420</accession>
<sequence length="130" mass="14250">MNKTIVTTACLLGAFTIGLGAFGAHGLKELVDAYGVATFKTGVQYQMYHVLFLLFLGVIPGISEKKKKPIFYLVLLGILLFSFSLYFLATNSLTAFDFKTIGFITPLGGLAFIVAWILSGYHLLKNGRFN</sequence>
<comment type="subcellular location">
    <subcellularLocation>
        <location evidence="1">Membrane</location>
        <topology evidence="1">Multi-pass membrane protein</topology>
    </subcellularLocation>
</comment>
<keyword evidence="4 6" id="KW-1133">Transmembrane helix</keyword>
<evidence type="ECO:0000313" key="8">
    <source>
        <dbReference type="Proteomes" id="UP000219559"/>
    </source>
</evidence>
<feature type="transmembrane region" description="Helical" evidence="6">
    <location>
        <begin position="47"/>
        <end position="63"/>
    </location>
</feature>
<evidence type="ECO:0000256" key="5">
    <source>
        <dbReference type="ARBA" id="ARBA00023136"/>
    </source>
</evidence>
<feature type="transmembrane region" description="Helical" evidence="6">
    <location>
        <begin position="101"/>
        <end position="124"/>
    </location>
</feature>
<organism evidence="7 8">
    <name type="scientific">Sediminicola luteus</name>
    <dbReference type="NCBI Taxonomy" id="319238"/>
    <lineage>
        <taxon>Bacteria</taxon>
        <taxon>Pseudomonadati</taxon>
        <taxon>Bacteroidota</taxon>
        <taxon>Flavobacteriia</taxon>
        <taxon>Flavobacteriales</taxon>
        <taxon>Flavobacteriaceae</taxon>
        <taxon>Sediminicola</taxon>
    </lineage>
</organism>
<keyword evidence="8" id="KW-1185">Reference proteome</keyword>
<dbReference type="EMBL" id="NBWU01000007">
    <property type="protein sequence ID" value="PCE62720.1"/>
    <property type="molecule type" value="Genomic_DNA"/>
</dbReference>
<dbReference type="OrthoDB" id="9802121at2"/>
<dbReference type="PANTHER" id="PTHR43461">
    <property type="entry name" value="TRANSMEMBRANE PROTEIN 256"/>
    <property type="match status" value="1"/>
</dbReference>
<gene>
    <name evidence="7" type="ORF">B7P33_15615</name>
</gene>
<dbReference type="PANTHER" id="PTHR43461:SF1">
    <property type="entry name" value="TRANSMEMBRANE PROTEIN 256"/>
    <property type="match status" value="1"/>
</dbReference>
<protein>
    <recommendedName>
        <fullName evidence="9">DUF423 domain-containing protein</fullName>
    </recommendedName>
</protein>
<feature type="transmembrane region" description="Helical" evidence="6">
    <location>
        <begin position="70"/>
        <end position="89"/>
    </location>
</feature>
<evidence type="ECO:0000256" key="2">
    <source>
        <dbReference type="ARBA" id="ARBA00009694"/>
    </source>
</evidence>
<evidence type="ECO:0008006" key="9">
    <source>
        <dbReference type="Google" id="ProtNLM"/>
    </source>
</evidence>
<dbReference type="GO" id="GO:0005886">
    <property type="term" value="C:plasma membrane"/>
    <property type="evidence" value="ECO:0007669"/>
    <property type="project" value="TreeGrafter"/>
</dbReference>
<evidence type="ECO:0000256" key="6">
    <source>
        <dbReference type="SAM" id="Phobius"/>
    </source>
</evidence>
<reference evidence="7 8" key="1">
    <citation type="submission" date="2017-04" db="EMBL/GenBank/DDBJ databases">
        <title>A new member of the family Flavobacteriaceae isolated from ascidians.</title>
        <authorList>
            <person name="Chen L."/>
        </authorList>
    </citation>
    <scope>NUCLEOTIDE SEQUENCE [LARGE SCALE GENOMIC DNA]</scope>
    <source>
        <strain evidence="7 8">HQA918</strain>
    </source>
</reference>
<name>A0A2A4G420_9FLAO</name>
<dbReference type="InterPro" id="IPR006696">
    <property type="entry name" value="DUF423"/>
</dbReference>
<comment type="similarity">
    <text evidence="2">Belongs to the UPF0382 family.</text>
</comment>